<proteinExistence type="predicted"/>
<sequence length="89" mass="10325">MTTRPLTFSKKEVSNDVLPLAQLFIKDVTHSGNYQIWDRKGEKIHSVQPTQQYILTFFAFTSLVYHAKKDGGMLCVKQILHRRRTSTPM</sequence>
<organism evidence="1 2">
    <name type="scientific">Pyxicephalus adspersus</name>
    <name type="common">African bullfrog</name>
    <dbReference type="NCBI Taxonomy" id="30357"/>
    <lineage>
        <taxon>Eukaryota</taxon>
        <taxon>Metazoa</taxon>
        <taxon>Chordata</taxon>
        <taxon>Craniata</taxon>
        <taxon>Vertebrata</taxon>
        <taxon>Euteleostomi</taxon>
        <taxon>Amphibia</taxon>
        <taxon>Batrachia</taxon>
        <taxon>Anura</taxon>
        <taxon>Neobatrachia</taxon>
        <taxon>Ranoidea</taxon>
        <taxon>Pyxicephalidae</taxon>
        <taxon>Pyxicephalinae</taxon>
        <taxon>Pyxicephalus</taxon>
    </lineage>
</organism>
<dbReference type="EMBL" id="DYDO01000003">
    <property type="protein sequence ID" value="DBA27678.1"/>
    <property type="molecule type" value="Genomic_DNA"/>
</dbReference>
<protein>
    <submittedName>
        <fullName evidence="1">Uncharacterized protein</fullName>
    </submittedName>
</protein>
<keyword evidence="2" id="KW-1185">Reference proteome</keyword>
<comment type="caution">
    <text evidence="1">The sequence shown here is derived from an EMBL/GenBank/DDBJ whole genome shotgun (WGS) entry which is preliminary data.</text>
</comment>
<dbReference type="AlphaFoldDB" id="A0AAV3AQU8"/>
<evidence type="ECO:0000313" key="2">
    <source>
        <dbReference type="Proteomes" id="UP001181693"/>
    </source>
</evidence>
<gene>
    <name evidence="1" type="ORF">GDO54_008145</name>
</gene>
<evidence type="ECO:0000313" key="1">
    <source>
        <dbReference type="EMBL" id="DBA27678.1"/>
    </source>
</evidence>
<name>A0AAV3AQU8_PYXAD</name>
<accession>A0AAV3AQU8</accession>
<reference evidence="1" key="1">
    <citation type="thesis" date="2020" institute="ProQuest LLC" country="789 East Eisenhower Parkway, Ann Arbor, MI, USA">
        <title>Comparative Genomics and Chromosome Evolution.</title>
        <authorList>
            <person name="Mudd A.B."/>
        </authorList>
    </citation>
    <scope>NUCLEOTIDE SEQUENCE</scope>
    <source>
        <strain evidence="1">1538</strain>
        <tissue evidence="1">Blood</tissue>
    </source>
</reference>
<dbReference type="Proteomes" id="UP001181693">
    <property type="component" value="Unassembled WGS sequence"/>
</dbReference>